<protein>
    <recommendedName>
        <fullName evidence="3">DUF429 domain-containing protein</fullName>
    </recommendedName>
</protein>
<evidence type="ECO:0000313" key="2">
    <source>
        <dbReference type="Proteomes" id="UP000011910"/>
    </source>
</evidence>
<dbReference type="RefSeq" id="WP_009196501.1">
    <property type="nucleotide sequence ID" value="NZ_AODQ01000092.1"/>
</dbReference>
<accession>M7N3B7</accession>
<dbReference type="EMBL" id="AODQ01000092">
    <property type="protein sequence ID" value="EMR01757.1"/>
    <property type="molecule type" value="Genomic_DNA"/>
</dbReference>
<name>M7N3B7_9BACT</name>
<comment type="caution">
    <text evidence="1">The sequence shown here is derived from an EMBL/GenBank/DDBJ whole genome shotgun (WGS) entry which is preliminary data.</text>
</comment>
<dbReference type="OrthoDB" id="1467158at2"/>
<proteinExistence type="predicted"/>
<dbReference type="AlphaFoldDB" id="M7N3B7"/>
<evidence type="ECO:0000313" key="1">
    <source>
        <dbReference type="EMBL" id="EMR01757.1"/>
    </source>
</evidence>
<gene>
    <name evidence="1" type="ORF">ADICEAN_03116</name>
</gene>
<keyword evidence="2" id="KW-1185">Reference proteome</keyword>
<dbReference type="eggNOG" id="COG2410">
    <property type="taxonomic scope" value="Bacteria"/>
</dbReference>
<dbReference type="STRING" id="1279009.ADICEAN_03116"/>
<reference evidence="1 2" key="1">
    <citation type="journal article" date="2013" name="Genome Announc.">
        <title>Draft Genome Sequence of Cesiribacter andamanensis Strain AMV16T, Isolated from a Soil Sample from a Mud Volcano in the Andaman Islands, India.</title>
        <authorList>
            <person name="Shivaji S."/>
            <person name="Ara S."/>
            <person name="Begum Z."/>
            <person name="Srinivas T.N."/>
            <person name="Singh A."/>
            <person name="Kumar Pinnaka A."/>
        </authorList>
    </citation>
    <scope>NUCLEOTIDE SEQUENCE [LARGE SCALE GENOMIC DNA]</scope>
    <source>
        <strain evidence="1 2">AMV16</strain>
    </source>
</reference>
<dbReference type="Proteomes" id="UP000011910">
    <property type="component" value="Unassembled WGS sequence"/>
</dbReference>
<organism evidence="1 2">
    <name type="scientific">Cesiribacter andamanensis AMV16</name>
    <dbReference type="NCBI Taxonomy" id="1279009"/>
    <lineage>
        <taxon>Bacteria</taxon>
        <taxon>Pseudomonadati</taxon>
        <taxon>Bacteroidota</taxon>
        <taxon>Cytophagia</taxon>
        <taxon>Cytophagales</taxon>
        <taxon>Cesiribacteraceae</taxon>
        <taxon>Cesiribacter</taxon>
    </lineage>
</organism>
<evidence type="ECO:0008006" key="3">
    <source>
        <dbReference type="Google" id="ProtNLM"/>
    </source>
</evidence>
<sequence>MPLQLPPYPIAGLDFGSKLAGTTVLALLSPAGELRLFQSEKKKDADFFLKTLLRQFLPKKVFIDAPLSLPGVYQKLPGYEDFFYRKADRELQAMSPLFLGGLTARAIQLQHKMLPDKVQFIETYPAGWVRFFGANVQRYREKAGPSVHFSEIILDTLPFITRPFECHNWHQADALIALISGLRYENQQHSIYGNSAEGQIVI</sequence>